<name>A0ABQ7DDW2_BRACR</name>
<gene>
    <name evidence="2" type="ORF">DY000_02034194</name>
</gene>
<feature type="compositionally biased region" description="Basic residues" evidence="1">
    <location>
        <begin position="220"/>
        <end position="229"/>
    </location>
</feature>
<feature type="compositionally biased region" description="Acidic residues" evidence="1">
    <location>
        <begin position="190"/>
        <end position="202"/>
    </location>
</feature>
<evidence type="ECO:0000256" key="1">
    <source>
        <dbReference type="SAM" id="MobiDB-lite"/>
    </source>
</evidence>
<accession>A0ABQ7DDW2</accession>
<feature type="region of interest" description="Disordered" evidence="1">
    <location>
        <begin position="172"/>
        <end position="247"/>
    </location>
</feature>
<reference evidence="2 3" key="1">
    <citation type="journal article" date="2020" name="BMC Genomics">
        <title>Intraspecific diversification of the crop wild relative Brassica cretica Lam. using demographic model selection.</title>
        <authorList>
            <person name="Kioukis A."/>
            <person name="Michalopoulou V.A."/>
            <person name="Briers L."/>
            <person name="Pirintsos S."/>
            <person name="Studholme D.J."/>
            <person name="Pavlidis P."/>
            <person name="Sarris P.F."/>
        </authorList>
    </citation>
    <scope>NUCLEOTIDE SEQUENCE [LARGE SCALE GENOMIC DNA]</scope>
    <source>
        <strain evidence="3">cv. PFS-1207/04</strain>
    </source>
</reference>
<feature type="compositionally biased region" description="Basic and acidic residues" evidence="1">
    <location>
        <begin position="203"/>
        <end position="219"/>
    </location>
</feature>
<dbReference type="Proteomes" id="UP000266723">
    <property type="component" value="Unassembled WGS sequence"/>
</dbReference>
<protein>
    <submittedName>
        <fullName evidence="2">Uncharacterized protein</fullName>
    </submittedName>
</protein>
<evidence type="ECO:0000313" key="2">
    <source>
        <dbReference type="EMBL" id="KAF3575631.1"/>
    </source>
</evidence>
<keyword evidence="3" id="KW-1185">Reference proteome</keyword>
<proteinExistence type="predicted"/>
<evidence type="ECO:0000313" key="3">
    <source>
        <dbReference type="Proteomes" id="UP000266723"/>
    </source>
</evidence>
<sequence length="247" mass="27174">MLATKILNVERMTAKREARKSNQVNVISVNCETSQWNTLHKRTLRFERKGEKVTLSAISDLSSDSAIPSDRSDLLGSDLVRKGVEVNHGPADVNTEVVANVNEKVMEEEGSKETIAGRAVSDTVVTQEASEKAWSLVSPSKVGRAQVQSPSKPTDEVMVSASKFSILSDEVEEGEIPVEEQQGNQMNEVEVSEPEGDSDADLLEDHILDQQSKEKDKSVQKKGKKRGRKAIAQDANLMSTRSSRRNL</sequence>
<organism evidence="2 3">
    <name type="scientific">Brassica cretica</name>
    <name type="common">Mustard</name>
    <dbReference type="NCBI Taxonomy" id="69181"/>
    <lineage>
        <taxon>Eukaryota</taxon>
        <taxon>Viridiplantae</taxon>
        <taxon>Streptophyta</taxon>
        <taxon>Embryophyta</taxon>
        <taxon>Tracheophyta</taxon>
        <taxon>Spermatophyta</taxon>
        <taxon>Magnoliopsida</taxon>
        <taxon>eudicotyledons</taxon>
        <taxon>Gunneridae</taxon>
        <taxon>Pentapetalae</taxon>
        <taxon>rosids</taxon>
        <taxon>malvids</taxon>
        <taxon>Brassicales</taxon>
        <taxon>Brassicaceae</taxon>
        <taxon>Brassiceae</taxon>
        <taxon>Brassica</taxon>
    </lineage>
</organism>
<comment type="caution">
    <text evidence="2">The sequence shown here is derived from an EMBL/GenBank/DDBJ whole genome shotgun (WGS) entry which is preliminary data.</text>
</comment>
<dbReference type="EMBL" id="QGKV02000649">
    <property type="protein sequence ID" value="KAF3575631.1"/>
    <property type="molecule type" value="Genomic_DNA"/>
</dbReference>